<dbReference type="UniPathway" id="UPA00031">
    <property type="reaction ID" value="UER00012"/>
</dbReference>
<evidence type="ECO:0000256" key="3">
    <source>
        <dbReference type="ARBA" id="ARBA00011738"/>
    </source>
</evidence>
<organism evidence="11 12">
    <name type="scientific">Candidatus Segetimicrobium genomatis</name>
    <dbReference type="NCBI Taxonomy" id="2569760"/>
    <lineage>
        <taxon>Bacteria</taxon>
        <taxon>Bacillati</taxon>
        <taxon>Candidatus Sysuimicrobiota</taxon>
        <taxon>Candidatus Sysuimicrobiia</taxon>
        <taxon>Candidatus Sysuimicrobiales</taxon>
        <taxon>Candidatus Segetimicrobiaceae</taxon>
        <taxon>Candidatus Segetimicrobium</taxon>
    </lineage>
</organism>
<evidence type="ECO:0000313" key="11">
    <source>
        <dbReference type="EMBL" id="TMJ05860.1"/>
    </source>
</evidence>
<comment type="catalytic activity">
    <reaction evidence="9">
        <text>L-histidinol phosphate + 2-oxoglutarate = 3-(imidazol-4-yl)-2-oxopropyl phosphate + L-glutamate</text>
        <dbReference type="Rhea" id="RHEA:23744"/>
        <dbReference type="ChEBI" id="CHEBI:16810"/>
        <dbReference type="ChEBI" id="CHEBI:29985"/>
        <dbReference type="ChEBI" id="CHEBI:57766"/>
        <dbReference type="ChEBI" id="CHEBI:57980"/>
        <dbReference type="EC" id="2.6.1.9"/>
    </reaction>
</comment>
<dbReference type="GO" id="GO:0030170">
    <property type="term" value="F:pyridoxal phosphate binding"/>
    <property type="evidence" value="ECO:0007669"/>
    <property type="project" value="InterPro"/>
</dbReference>
<feature type="domain" description="Aminotransferase class I/classII large" evidence="10">
    <location>
        <begin position="40"/>
        <end position="357"/>
    </location>
</feature>
<dbReference type="HAMAP" id="MF_01023">
    <property type="entry name" value="HisC_aminotrans_2"/>
    <property type="match status" value="1"/>
</dbReference>
<proteinExistence type="inferred from homology"/>
<accession>A0A537LD13</accession>
<comment type="cofactor">
    <cofactor evidence="1 9">
        <name>pyridoxal 5'-phosphate</name>
        <dbReference type="ChEBI" id="CHEBI:597326"/>
    </cofactor>
</comment>
<dbReference type="EMBL" id="VBAJ01000237">
    <property type="protein sequence ID" value="TMJ05860.1"/>
    <property type="molecule type" value="Genomic_DNA"/>
</dbReference>
<evidence type="ECO:0000256" key="5">
    <source>
        <dbReference type="ARBA" id="ARBA00022605"/>
    </source>
</evidence>
<comment type="similarity">
    <text evidence="2 9">Belongs to the class-II pyridoxal-phosphate-dependent aminotransferase family. Histidinol-phosphate aminotransferase subfamily.</text>
</comment>
<dbReference type="AlphaFoldDB" id="A0A537LD13"/>
<evidence type="ECO:0000256" key="4">
    <source>
        <dbReference type="ARBA" id="ARBA00022576"/>
    </source>
</evidence>
<dbReference type="InterPro" id="IPR015424">
    <property type="entry name" value="PyrdxlP-dep_Trfase"/>
</dbReference>
<sequence length="369" mass="39807">MRQVDARGPAVRPREEIDRLRPYRIGSPAPAAGAVQIPPVKLNQNESPLDWPPELKAEVMRRLAGRPWNRYPPVDADALREALAGSHGIGPDQVAVTNGSNEAILALVQTFAGGRSVLLTTPGYSMSAPLAVIGGAAVKPVSLQPDFSLDVPAMVEAARAGDVGMVFIASPNNPTGNAFARPELEAILDAARGVVVIDEAYAGFASDSFLPDLSRYTHLAVLRTFSKAFALAGARVGWIAAPAAVIAAVRKALPPYNLNVFAQEAALAALARPELVAKRVQMIRRERERVLEMLRRTDGVTAYRSDANFILFRTELPAAVLFLRLLQRGALVRDVSHQPMLERCLRVTIGMPDENDRFLGALRASMEAS</sequence>
<dbReference type="Gene3D" id="3.40.640.10">
    <property type="entry name" value="Type I PLP-dependent aspartate aminotransferase-like (Major domain)"/>
    <property type="match status" value="1"/>
</dbReference>
<comment type="pathway">
    <text evidence="9">Amino-acid biosynthesis; L-histidine biosynthesis; L-histidine from 5-phospho-alpha-D-ribose 1-diphosphate: step 7/9.</text>
</comment>
<feature type="modified residue" description="N6-(pyridoxal phosphate)lysine" evidence="9">
    <location>
        <position position="227"/>
    </location>
</feature>
<gene>
    <name evidence="9 11" type="primary">hisC</name>
    <name evidence="11" type="ORF">E6G99_09560</name>
</gene>
<dbReference type="InterPro" id="IPR005861">
    <property type="entry name" value="HisP_aminotrans"/>
</dbReference>
<dbReference type="InterPro" id="IPR015422">
    <property type="entry name" value="PyrdxlP-dep_Trfase_small"/>
</dbReference>
<evidence type="ECO:0000256" key="2">
    <source>
        <dbReference type="ARBA" id="ARBA00007970"/>
    </source>
</evidence>
<evidence type="ECO:0000259" key="10">
    <source>
        <dbReference type="Pfam" id="PF00155"/>
    </source>
</evidence>
<dbReference type="CDD" id="cd00609">
    <property type="entry name" value="AAT_like"/>
    <property type="match status" value="1"/>
</dbReference>
<evidence type="ECO:0000256" key="7">
    <source>
        <dbReference type="ARBA" id="ARBA00022898"/>
    </source>
</evidence>
<comment type="subunit">
    <text evidence="3 9">Homodimer.</text>
</comment>
<evidence type="ECO:0000256" key="8">
    <source>
        <dbReference type="ARBA" id="ARBA00023102"/>
    </source>
</evidence>
<reference evidence="11 12" key="1">
    <citation type="journal article" date="2019" name="Nat. Microbiol.">
        <title>Mediterranean grassland soil C-N compound turnover is dependent on rainfall and depth, and is mediated by genomically divergent microorganisms.</title>
        <authorList>
            <person name="Diamond S."/>
            <person name="Andeer P.F."/>
            <person name="Li Z."/>
            <person name="Crits-Christoph A."/>
            <person name="Burstein D."/>
            <person name="Anantharaman K."/>
            <person name="Lane K.R."/>
            <person name="Thomas B.C."/>
            <person name="Pan C."/>
            <person name="Northen T.R."/>
            <person name="Banfield J.F."/>
        </authorList>
    </citation>
    <scope>NUCLEOTIDE SEQUENCE [LARGE SCALE GENOMIC DNA]</scope>
    <source>
        <strain evidence="11">NP_2</strain>
    </source>
</reference>
<dbReference type="EC" id="2.6.1.9" evidence="9"/>
<name>A0A537LD13_9BACT</name>
<dbReference type="NCBIfam" id="TIGR01141">
    <property type="entry name" value="hisC"/>
    <property type="match status" value="1"/>
</dbReference>
<keyword evidence="4 9" id="KW-0032">Aminotransferase</keyword>
<dbReference type="Gene3D" id="3.90.1150.10">
    <property type="entry name" value="Aspartate Aminotransferase, domain 1"/>
    <property type="match status" value="1"/>
</dbReference>
<evidence type="ECO:0000313" key="12">
    <source>
        <dbReference type="Proteomes" id="UP000318661"/>
    </source>
</evidence>
<dbReference type="GO" id="GO:0004400">
    <property type="term" value="F:histidinol-phosphate transaminase activity"/>
    <property type="evidence" value="ECO:0007669"/>
    <property type="project" value="UniProtKB-UniRule"/>
</dbReference>
<evidence type="ECO:0000256" key="9">
    <source>
        <dbReference type="HAMAP-Rule" id="MF_01023"/>
    </source>
</evidence>
<dbReference type="PROSITE" id="PS00599">
    <property type="entry name" value="AA_TRANSFER_CLASS_2"/>
    <property type="match status" value="1"/>
</dbReference>
<dbReference type="Proteomes" id="UP000318661">
    <property type="component" value="Unassembled WGS sequence"/>
</dbReference>
<dbReference type="Pfam" id="PF00155">
    <property type="entry name" value="Aminotran_1_2"/>
    <property type="match status" value="1"/>
</dbReference>
<dbReference type="InterPro" id="IPR001917">
    <property type="entry name" value="Aminotrans_II_pyridoxalP_BS"/>
</dbReference>
<dbReference type="InterPro" id="IPR015421">
    <property type="entry name" value="PyrdxlP-dep_Trfase_major"/>
</dbReference>
<comment type="caution">
    <text evidence="11">The sequence shown here is derived from an EMBL/GenBank/DDBJ whole genome shotgun (WGS) entry which is preliminary data.</text>
</comment>
<dbReference type="InterPro" id="IPR004839">
    <property type="entry name" value="Aminotransferase_I/II_large"/>
</dbReference>
<evidence type="ECO:0000256" key="6">
    <source>
        <dbReference type="ARBA" id="ARBA00022679"/>
    </source>
</evidence>
<keyword evidence="5 9" id="KW-0028">Amino-acid biosynthesis</keyword>
<keyword evidence="6 9" id="KW-0808">Transferase</keyword>
<keyword evidence="8 9" id="KW-0368">Histidine biosynthesis</keyword>
<protein>
    <recommendedName>
        <fullName evidence="9">Histidinol-phosphate aminotransferase</fullName>
        <ecNumber evidence="9">2.6.1.9</ecNumber>
    </recommendedName>
    <alternativeName>
        <fullName evidence="9">Imidazole acetol-phosphate transaminase</fullName>
    </alternativeName>
</protein>
<dbReference type="PANTHER" id="PTHR42885">
    <property type="entry name" value="HISTIDINOL-PHOSPHATE AMINOTRANSFERASE-RELATED"/>
    <property type="match status" value="1"/>
</dbReference>
<evidence type="ECO:0000256" key="1">
    <source>
        <dbReference type="ARBA" id="ARBA00001933"/>
    </source>
</evidence>
<dbReference type="GO" id="GO:0000105">
    <property type="term" value="P:L-histidine biosynthetic process"/>
    <property type="evidence" value="ECO:0007669"/>
    <property type="project" value="UniProtKB-UniRule"/>
</dbReference>
<keyword evidence="7 9" id="KW-0663">Pyridoxal phosphate</keyword>
<dbReference type="PANTHER" id="PTHR42885:SF2">
    <property type="entry name" value="HISTIDINOL-PHOSPHATE AMINOTRANSFERASE"/>
    <property type="match status" value="1"/>
</dbReference>
<dbReference type="SUPFAM" id="SSF53383">
    <property type="entry name" value="PLP-dependent transferases"/>
    <property type="match status" value="1"/>
</dbReference>